<dbReference type="Proteomes" id="UP000008021">
    <property type="component" value="Chromosome 11"/>
</dbReference>
<evidence type="ECO:0000313" key="2">
    <source>
        <dbReference type="EnsemblPlants" id="OMERI11G02230.1"/>
    </source>
</evidence>
<keyword evidence="3" id="KW-1185">Reference proteome</keyword>
<sequence>MRLPLVGVQLWHVEIRWDLEIGRAKMGRHSPVPCLYSNTTHDGSLMHRAVHSCSDRCALLLMSKPQKSVCGSATSFIAGGRPPPPPSLASARAYPGTQTHTGAGE</sequence>
<reference evidence="2" key="2">
    <citation type="submission" date="2018-05" db="EMBL/GenBank/DDBJ databases">
        <title>OmerRS3 (Oryza meridionalis Reference Sequence Version 3).</title>
        <authorList>
            <person name="Zhang J."/>
            <person name="Kudrna D."/>
            <person name="Lee S."/>
            <person name="Talag J."/>
            <person name="Welchert J."/>
            <person name="Wing R.A."/>
        </authorList>
    </citation>
    <scope>NUCLEOTIDE SEQUENCE [LARGE SCALE GENOMIC DNA]</scope>
    <source>
        <strain evidence="2">cv. OR44</strain>
    </source>
</reference>
<dbReference type="Gramene" id="OMERI11G02230.1">
    <property type="protein sequence ID" value="OMERI11G02230.1"/>
    <property type="gene ID" value="OMERI11G02230"/>
</dbReference>
<proteinExistence type="predicted"/>
<organism evidence="2">
    <name type="scientific">Oryza meridionalis</name>
    <dbReference type="NCBI Taxonomy" id="40149"/>
    <lineage>
        <taxon>Eukaryota</taxon>
        <taxon>Viridiplantae</taxon>
        <taxon>Streptophyta</taxon>
        <taxon>Embryophyta</taxon>
        <taxon>Tracheophyta</taxon>
        <taxon>Spermatophyta</taxon>
        <taxon>Magnoliopsida</taxon>
        <taxon>Liliopsida</taxon>
        <taxon>Poales</taxon>
        <taxon>Poaceae</taxon>
        <taxon>BOP clade</taxon>
        <taxon>Oryzoideae</taxon>
        <taxon>Oryzeae</taxon>
        <taxon>Oryzinae</taxon>
        <taxon>Oryza</taxon>
    </lineage>
</organism>
<accession>A0A0E0F270</accession>
<evidence type="ECO:0000313" key="3">
    <source>
        <dbReference type="Proteomes" id="UP000008021"/>
    </source>
</evidence>
<evidence type="ECO:0000256" key="1">
    <source>
        <dbReference type="SAM" id="MobiDB-lite"/>
    </source>
</evidence>
<dbReference type="HOGENOM" id="CLU_2240880_0_0_1"/>
<reference evidence="2" key="1">
    <citation type="submission" date="2015-04" db="UniProtKB">
        <authorList>
            <consortium name="EnsemblPlants"/>
        </authorList>
    </citation>
    <scope>IDENTIFICATION</scope>
</reference>
<dbReference type="EnsemblPlants" id="OMERI11G02230.1">
    <property type="protein sequence ID" value="OMERI11G02230.1"/>
    <property type="gene ID" value="OMERI11G02230"/>
</dbReference>
<feature type="region of interest" description="Disordered" evidence="1">
    <location>
        <begin position="76"/>
        <end position="105"/>
    </location>
</feature>
<name>A0A0E0F270_9ORYZ</name>
<feature type="compositionally biased region" description="Polar residues" evidence="1">
    <location>
        <begin position="96"/>
        <end position="105"/>
    </location>
</feature>
<dbReference type="AlphaFoldDB" id="A0A0E0F270"/>
<protein>
    <submittedName>
        <fullName evidence="2">Uncharacterized protein</fullName>
    </submittedName>
</protein>